<dbReference type="EC" id="2.7.7.49" evidence="1"/>
<dbReference type="InterPro" id="IPR001878">
    <property type="entry name" value="Znf_CCHC"/>
</dbReference>
<evidence type="ECO:0000256" key="5">
    <source>
        <dbReference type="ARBA" id="ARBA00022759"/>
    </source>
</evidence>
<evidence type="ECO:0000259" key="11">
    <source>
        <dbReference type="PROSITE" id="PS50158"/>
    </source>
</evidence>
<dbReference type="Pfam" id="PF17921">
    <property type="entry name" value="Integrase_H2C2"/>
    <property type="match status" value="1"/>
</dbReference>
<dbReference type="Gene3D" id="3.30.70.270">
    <property type="match status" value="1"/>
</dbReference>
<dbReference type="PROSITE" id="PS50158">
    <property type="entry name" value="ZF_CCHC"/>
    <property type="match status" value="1"/>
</dbReference>
<dbReference type="Pfam" id="PF00078">
    <property type="entry name" value="RVT_1"/>
    <property type="match status" value="1"/>
</dbReference>
<feature type="non-terminal residue" evidence="14">
    <location>
        <position position="1414"/>
    </location>
</feature>
<dbReference type="PANTHER" id="PTHR37984">
    <property type="entry name" value="PROTEIN CBG26694"/>
    <property type="match status" value="1"/>
</dbReference>
<organism evidence="14 16">
    <name type="scientific">Dinothrombium tinctorium</name>
    <dbReference type="NCBI Taxonomy" id="1965070"/>
    <lineage>
        <taxon>Eukaryota</taxon>
        <taxon>Metazoa</taxon>
        <taxon>Ecdysozoa</taxon>
        <taxon>Arthropoda</taxon>
        <taxon>Chelicerata</taxon>
        <taxon>Arachnida</taxon>
        <taxon>Acari</taxon>
        <taxon>Acariformes</taxon>
        <taxon>Trombidiformes</taxon>
        <taxon>Prostigmata</taxon>
        <taxon>Anystina</taxon>
        <taxon>Parasitengona</taxon>
        <taxon>Trombidioidea</taxon>
        <taxon>Trombidiidae</taxon>
        <taxon>Dinothrombium</taxon>
    </lineage>
</organism>
<evidence type="ECO:0000256" key="3">
    <source>
        <dbReference type="ARBA" id="ARBA00022695"/>
    </source>
</evidence>
<dbReference type="GO" id="GO:0042575">
    <property type="term" value="C:DNA polymerase complex"/>
    <property type="evidence" value="ECO:0007669"/>
    <property type="project" value="UniProtKB-ARBA"/>
</dbReference>
<dbReference type="InterPro" id="IPR021109">
    <property type="entry name" value="Peptidase_aspartic_dom_sf"/>
</dbReference>
<dbReference type="Pfam" id="PF03732">
    <property type="entry name" value="Retrotrans_gag"/>
    <property type="match status" value="1"/>
</dbReference>
<dbReference type="GO" id="GO:0003964">
    <property type="term" value="F:RNA-directed DNA polymerase activity"/>
    <property type="evidence" value="ECO:0007669"/>
    <property type="project" value="UniProtKB-KW"/>
</dbReference>
<dbReference type="PROSITE" id="PS00141">
    <property type="entry name" value="ASP_PROTEASE"/>
    <property type="match status" value="1"/>
</dbReference>
<dbReference type="InterPro" id="IPR036397">
    <property type="entry name" value="RNaseH_sf"/>
</dbReference>
<dbReference type="SUPFAM" id="SSF53098">
    <property type="entry name" value="Ribonuclease H-like"/>
    <property type="match status" value="1"/>
</dbReference>
<feature type="compositionally biased region" description="Polar residues" evidence="10">
    <location>
        <begin position="1372"/>
        <end position="1382"/>
    </location>
</feature>
<dbReference type="CDD" id="cd01647">
    <property type="entry name" value="RT_LTR"/>
    <property type="match status" value="1"/>
</dbReference>
<feature type="domain" description="CCHC-type" evidence="11">
    <location>
        <begin position="329"/>
        <end position="343"/>
    </location>
</feature>
<keyword evidence="7" id="KW-0695">RNA-directed DNA polymerase</keyword>
<keyword evidence="8" id="KW-0863">Zinc-finger</keyword>
<name>A0A3S3PKG4_9ACAR</name>
<evidence type="ECO:0000256" key="8">
    <source>
        <dbReference type="PROSITE-ProRule" id="PRU00047"/>
    </source>
</evidence>
<dbReference type="InterPro" id="IPR036875">
    <property type="entry name" value="Znf_CCHC_sf"/>
</dbReference>
<dbReference type="InterPro" id="IPR005162">
    <property type="entry name" value="Retrotrans_gag_dom"/>
</dbReference>
<dbReference type="Gene3D" id="2.40.70.10">
    <property type="entry name" value="Acid Proteases"/>
    <property type="match status" value="1"/>
</dbReference>
<dbReference type="InterPro" id="IPR043502">
    <property type="entry name" value="DNA/RNA_pol_sf"/>
</dbReference>
<dbReference type="InterPro" id="IPR001584">
    <property type="entry name" value="Integrase_cat-core"/>
</dbReference>
<keyword evidence="8" id="KW-0862">Zinc</keyword>
<dbReference type="GO" id="GO:0015074">
    <property type="term" value="P:DNA integration"/>
    <property type="evidence" value="ECO:0007669"/>
    <property type="project" value="InterPro"/>
</dbReference>
<evidence type="ECO:0000256" key="1">
    <source>
        <dbReference type="ARBA" id="ARBA00012493"/>
    </source>
</evidence>
<dbReference type="Gene3D" id="3.30.420.10">
    <property type="entry name" value="Ribonuclease H-like superfamily/Ribonuclease H"/>
    <property type="match status" value="1"/>
</dbReference>
<comment type="caution">
    <text evidence="14">The sequence shown here is derived from an EMBL/GenBank/DDBJ whole genome shotgun (WGS) entry which is preliminary data.</text>
</comment>
<reference evidence="14 16" key="1">
    <citation type="journal article" date="2018" name="Gigascience">
        <title>Genomes of trombidid mites reveal novel predicted allergens and laterally-transferred genes associated with secondary metabolism.</title>
        <authorList>
            <person name="Dong X."/>
            <person name="Chaisiri K."/>
            <person name="Xia D."/>
            <person name="Armstrong S.D."/>
            <person name="Fang Y."/>
            <person name="Donnelly M.J."/>
            <person name="Kadowaki T."/>
            <person name="McGarry J.W."/>
            <person name="Darby A.C."/>
            <person name="Makepeace B.L."/>
        </authorList>
    </citation>
    <scope>NUCLEOTIDE SEQUENCE [LARGE SCALE GENOMIC DNA]</scope>
    <source>
        <strain evidence="14">UoL-WK</strain>
    </source>
</reference>
<feature type="region of interest" description="Disordered" evidence="10">
    <location>
        <begin position="1370"/>
        <end position="1389"/>
    </location>
</feature>
<dbReference type="Gene3D" id="4.10.60.10">
    <property type="entry name" value="Zinc finger, CCHC-type"/>
    <property type="match status" value="1"/>
</dbReference>
<evidence type="ECO:0000313" key="15">
    <source>
        <dbReference type="EMBL" id="RWS03546.1"/>
    </source>
</evidence>
<evidence type="ECO:0000259" key="13">
    <source>
        <dbReference type="PROSITE" id="PS50994"/>
    </source>
</evidence>
<dbReference type="PANTHER" id="PTHR37984:SF5">
    <property type="entry name" value="PROTEIN NYNRIN-LIKE"/>
    <property type="match status" value="1"/>
</dbReference>
<dbReference type="EMBL" id="NCKU01006390">
    <property type="protein sequence ID" value="RWS03546.1"/>
    <property type="molecule type" value="Genomic_DNA"/>
</dbReference>
<dbReference type="GO" id="GO:0003676">
    <property type="term" value="F:nucleic acid binding"/>
    <property type="evidence" value="ECO:0007669"/>
    <property type="project" value="InterPro"/>
</dbReference>
<feature type="region of interest" description="Disordered" evidence="10">
    <location>
        <begin position="1326"/>
        <end position="1357"/>
    </location>
</feature>
<evidence type="ECO:0000256" key="2">
    <source>
        <dbReference type="ARBA" id="ARBA00022679"/>
    </source>
</evidence>
<dbReference type="SUPFAM" id="SSF56672">
    <property type="entry name" value="DNA/RNA polymerases"/>
    <property type="match status" value="1"/>
</dbReference>
<protein>
    <recommendedName>
        <fullName evidence="1">RNA-directed DNA polymerase</fullName>
        <ecNumber evidence="1">2.7.7.49</ecNumber>
    </recommendedName>
</protein>
<keyword evidence="8" id="KW-0479">Metal-binding</keyword>
<dbReference type="InterPro" id="IPR000477">
    <property type="entry name" value="RT_dom"/>
</dbReference>
<reference evidence="14" key="2">
    <citation type="submission" date="2018-11" db="EMBL/GenBank/DDBJ databases">
        <title>Trombidioid mite genomics.</title>
        <authorList>
            <person name="Dong X."/>
        </authorList>
    </citation>
    <scope>NUCLEOTIDE SEQUENCE</scope>
    <source>
        <strain evidence="14">UoL-WK</strain>
    </source>
</reference>
<evidence type="ECO:0000313" key="16">
    <source>
        <dbReference type="Proteomes" id="UP000285301"/>
    </source>
</evidence>
<dbReference type="InterPro" id="IPR041373">
    <property type="entry name" value="RT_RNaseH"/>
</dbReference>
<evidence type="ECO:0000313" key="14">
    <source>
        <dbReference type="EMBL" id="RWS03103.1"/>
    </source>
</evidence>
<dbReference type="SUPFAM" id="SSF57756">
    <property type="entry name" value="Retrovirus zinc finger-like domains"/>
    <property type="match status" value="1"/>
</dbReference>
<dbReference type="Gene3D" id="3.10.10.10">
    <property type="entry name" value="HIV Type 1 Reverse Transcriptase, subunit A, domain 1"/>
    <property type="match status" value="1"/>
</dbReference>
<keyword evidence="3" id="KW-0548">Nucleotidyltransferase</keyword>
<dbReference type="Pfam" id="PF17917">
    <property type="entry name" value="RT_RNaseH"/>
    <property type="match status" value="1"/>
</dbReference>
<dbReference type="InterPro" id="IPR043128">
    <property type="entry name" value="Rev_trsase/Diguanyl_cyclase"/>
</dbReference>
<keyword evidence="9" id="KW-0175">Coiled coil</keyword>
<keyword evidence="16" id="KW-1185">Reference proteome</keyword>
<dbReference type="STRING" id="1965070.A0A3S3PKG4"/>
<keyword evidence="2" id="KW-0808">Transferase</keyword>
<dbReference type="OrthoDB" id="6507393at2759"/>
<dbReference type="GO" id="GO:0004519">
    <property type="term" value="F:endonuclease activity"/>
    <property type="evidence" value="ECO:0007669"/>
    <property type="project" value="UniProtKB-KW"/>
</dbReference>
<dbReference type="GO" id="GO:0004190">
    <property type="term" value="F:aspartic-type endopeptidase activity"/>
    <property type="evidence" value="ECO:0007669"/>
    <property type="project" value="InterPro"/>
</dbReference>
<dbReference type="GO" id="GO:0008270">
    <property type="term" value="F:zinc ion binding"/>
    <property type="evidence" value="ECO:0007669"/>
    <property type="project" value="UniProtKB-KW"/>
</dbReference>
<accession>A0A3S3PKG4</accession>
<dbReference type="FunFam" id="1.10.340.70:FF:000001">
    <property type="entry name" value="Retrovirus-related Pol polyprotein from transposon gypsy-like Protein"/>
    <property type="match status" value="1"/>
</dbReference>
<dbReference type="SUPFAM" id="SSF50630">
    <property type="entry name" value="Acid proteases"/>
    <property type="match status" value="1"/>
</dbReference>
<dbReference type="EMBL" id="NCKU01006845">
    <property type="protein sequence ID" value="RWS03103.1"/>
    <property type="molecule type" value="Genomic_DNA"/>
</dbReference>
<evidence type="ECO:0000259" key="12">
    <source>
        <dbReference type="PROSITE" id="PS50878"/>
    </source>
</evidence>
<feature type="domain" description="Integrase catalytic" evidence="13">
    <location>
        <begin position="1135"/>
        <end position="1199"/>
    </location>
</feature>
<dbReference type="Proteomes" id="UP000285301">
    <property type="component" value="Unassembled WGS sequence"/>
</dbReference>
<sequence>MIKTRSQKARMEPYLAEIDAKLQKLAEKFENDLKQLVDRLSAAETSIADISSRLASSEQQVVSAKQTLSQAAAKPSITSVNKNDAVDINKDFGNPNYQYSNHNDGIADHKKKAPTVDITPFDGHGDPLLFLSRFETAAYFSEFNNSQKVRAFIERLHGAAREWAIDQFPGGIASVHYDQLRKAFQVRFNTAAKMIEAQTELANLTIKNNESAENYIMRFEQLMRWVEGPISPENNQRYTFRLHQVLPPSFKIMFPINHQLQYEQLKQNVLSLDATIKAAQFNSNLVPFDQSRAKQVVCNYCTKFGHVEKDCFKKRDNRNKSGKKNEFSCKFCGKQGHKDSDCRIKNKASTSTSDKNSQASTVNVDYSNNMSNKLPKFYYTSVKLGCLTIKALIDTGAAVTAVSQHTFRLIQEKFPTLKIYKHKEKIYSCYGHMRSQFWCVTALLEIFGEKHIIKLLEVKNLNYDLVIGTNLLNKLKGSLQFDWKNGSFKYIPPDKNANAIPTMPDSTKSTDSDLANAMQTDNAFQTAKSSQSFNSCNTDAFNSELTCSFNANQQATTPPSKAVPRGAIATYKREENKDNNFCILNINSSVSDPMADLDCKIACTDPAQKMQIKELIEKYKHLFTKSWREIRTIKNTEHIIDTGRAQPVKSVPYRVPHKYRDFLKKEIDDMLAAGLIRESNSPWASSVFVVPKKDGTARVVIDYRKLNEKTKKDAYPMPRIDDALDKLHGAKFLTKMDTRSGYWQLLLSPESREKAAFCIPEGLYEPNVMTFGLANAPATFQRLMDRMFKDKIGKFMIVYIDDIFVYSTTFEQHLQHLEEVFKTLDEYCVSLATNKCTFAAKEIEFLGHVVTDKGIKPNQQLVQKHEKNYSATELECLAVVYGIKHFQHYLHGQKFFVISDHHALCYLKTMKNANARLMRWAWALQAFDYEVIYRSGKKHNDVDCISRYPSDDTNNSNCLKIVNFKEDDVIYSMTSEVHFDTLDELAQLQSEDEFCKNILRKLQQDRKIAFELKNNILHKRFIDDKGAEKLLIVVPRKCRKQILHDMHDSLTSGHLGTLKVREKILRRFWWPQLTQSVNRYVKGCFICQKRANPTAPFPGFLHPTEPIRPWHRISIDILGELTQTEKGNKWIILATAPYKPSTNGQVERLNATIANILAKYVNANCTDWDDLLPFVQFAINSAKQDTTRFSPYYILYGRHPLLISEIGFLQLSESVQSPVEYVNQLRETLQTTNSIVQENISARQEQNAVNYNKNKTEVSFKVGDKVLIKKDAIPIGTSKKLHNKWQQKAEIIEMLPNLLAAKVRIELTNLEKIVSVKNIKKFYETCDSTDNDPNSQKASSQVSQEIAVSNNGQSQSVENSFNHSAINADATPIQNSEQTEVNEASELDDSLSARLRRSTRDRRLPAHLNDYIVY</sequence>
<gene>
    <name evidence="14" type="ORF">B4U79_07465</name>
    <name evidence="15" type="ORF">B4U79_15432</name>
</gene>
<evidence type="ECO:0000256" key="9">
    <source>
        <dbReference type="SAM" id="Coils"/>
    </source>
</evidence>
<dbReference type="CDD" id="cd09274">
    <property type="entry name" value="RNase_HI_RT_Ty3"/>
    <property type="match status" value="1"/>
</dbReference>
<evidence type="ECO:0000256" key="6">
    <source>
        <dbReference type="ARBA" id="ARBA00022801"/>
    </source>
</evidence>
<dbReference type="InterPro" id="IPR041588">
    <property type="entry name" value="Integrase_H2C2"/>
</dbReference>
<dbReference type="Gene3D" id="1.10.340.70">
    <property type="match status" value="1"/>
</dbReference>
<dbReference type="SMART" id="SM00343">
    <property type="entry name" value="ZnF_C2HC"/>
    <property type="match status" value="2"/>
</dbReference>
<proteinExistence type="predicted"/>
<dbReference type="PROSITE" id="PS50994">
    <property type="entry name" value="INTEGRASE"/>
    <property type="match status" value="1"/>
</dbReference>
<keyword evidence="5" id="KW-0255">Endonuclease</keyword>
<dbReference type="GO" id="GO:0006508">
    <property type="term" value="P:proteolysis"/>
    <property type="evidence" value="ECO:0007669"/>
    <property type="project" value="InterPro"/>
</dbReference>
<dbReference type="InterPro" id="IPR001969">
    <property type="entry name" value="Aspartic_peptidase_AS"/>
</dbReference>
<evidence type="ECO:0000256" key="10">
    <source>
        <dbReference type="SAM" id="MobiDB-lite"/>
    </source>
</evidence>
<dbReference type="CDD" id="cd00303">
    <property type="entry name" value="retropepsin_like"/>
    <property type="match status" value="1"/>
</dbReference>
<dbReference type="InterPro" id="IPR012337">
    <property type="entry name" value="RNaseH-like_sf"/>
</dbReference>
<evidence type="ECO:0000256" key="7">
    <source>
        <dbReference type="ARBA" id="ARBA00022918"/>
    </source>
</evidence>
<feature type="domain" description="Reverse transcriptase" evidence="12">
    <location>
        <begin position="671"/>
        <end position="850"/>
    </location>
</feature>
<dbReference type="InterPro" id="IPR050951">
    <property type="entry name" value="Retrovirus_Pol_polyprotein"/>
</dbReference>
<dbReference type="PROSITE" id="PS50878">
    <property type="entry name" value="RT_POL"/>
    <property type="match status" value="1"/>
</dbReference>
<evidence type="ECO:0000256" key="4">
    <source>
        <dbReference type="ARBA" id="ARBA00022722"/>
    </source>
</evidence>
<feature type="coiled-coil region" evidence="9">
    <location>
        <begin position="15"/>
        <end position="74"/>
    </location>
</feature>
<keyword evidence="4" id="KW-0540">Nuclease</keyword>
<keyword evidence="6" id="KW-0378">Hydrolase</keyword>